<evidence type="ECO:0000313" key="2">
    <source>
        <dbReference type="Proteomes" id="UP000095751"/>
    </source>
</evidence>
<evidence type="ECO:0000313" key="1">
    <source>
        <dbReference type="EMBL" id="OEU07041.1"/>
    </source>
</evidence>
<protein>
    <submittedName>
        <fullName evidence="1">Uncharacterized protein</fullName>
    </submittedName>
</protein>
<reference evidence="1 2" key="1">
    <citation type="submission" date="2016-09" db="EMBL/GenBank/DDBJ databases">
        <title>Extensive genetic diversity and differential bi-allelic expression allows diatom success in the polar Southern Ocean.</title>
        <authorList>
            <consortium name="DOE Joint Genome Institute"/>
            <person name="Mock T."/>
            <person name="Otillar R.P."/>
            <person name="Strauss J."/>
            <person name="Dupont C."/>
            <person name="Frickenhaus S."/>
            <person name="Maumus F."/>
            <person name="Mcmullan M."/>
            <person name="Sanges R."/>
            <person name="Schmutz J."/>
            <person name="Toseland A."/>
            <person name="Valas R."/>
            <person name="Veluchamy A."/>
            <person name="Ward B.J."/>
            <person name="Allen A."/>
            <person name="Barry K."/>
            <person name="Falciatore A."/>
            <person name="Ferrante M."/>
            <person name="Fortunato A.E."/>
            <person name="Gloeckner G."/>
            <person name="Gruber A."/>
            <person name="Hipkin R."/>
            <person name="Janech M."/>
            <person name="Kroth P."/>
            <person name="Leese F."/>
            <person name="Lindquist E."/>
            <person name="Lyon B.R."/>
            <person name="Martin J."/>
            <person name="Mayer C."/>
            <person name="Parker M."/>
            <person name="Quesneville H."/>
            <person name="Raymond J."/>
            <person name="Uhlig C."/>
            <person name="Valentin K.U."/>
            <person name="Worden A.Z."/>
            <person name="Armbrust E.V."/>
            <person name="Bowler C."/>
            <person name="Green B."/>
            <person name="Moulton V."/>
            <person name="Van Oosterhout C."/>
            <person name="Grigoriev I."/>
        </authorList>
    </citation>
    <scope>NUCLEOTIDE SEQUENCE [LARGE SCALE GENOMIC DNA]</scope>
    <source>
        <strain evidence="1 2">CCMP1102</strain>
    </source>
</reference>
<sequence length="204" mass="23156">MIKKDDHQSSSKPTAELNDVVKRARIACSLCGFEKTSNDDNDDTFDKFGCGGCAAQLPKFGLMKIYPPFAKPIGVIRFKRVLEDTIVSSQQSRFFQSKIIFTHELRKKGESSQHLFENGPTFAQTNKPINDNIHESFTCRLRGEIQDETKDYLVEDHNESSPGAYFGTPVNLMILEKDYNCRWIPYDNPLCCTNNDAGELTTRD</sequence>
<organism evidence="1 2">
    <name type="scientific">Fragilariopsis cylindrus CCMP1102</name>
    <dbReference type="NCBI Taxonomy" id="635003"/>
    <lineage>
        <taxon>Eukaryota</taxon>
        <taxon>Sar</taxon>
        <taxon>Stramenopiles</taxon>
        <taxon>Ochrophyta</taxon>
        <taxon>Bacillariophyta</taxon>
        <taxon>Bacillariophyceae</taxon>
        <taxon>Bacillariophycidae</taxon>
        <taxon>Bacillariales</taxon>
        <taxon>Bacillariaceae</taxon>
        <taxon>Fragilariopsis</taxon>
    </lineage>
</organism>
<dbReference type="InParanoid" id="A0A1E7EMC1"/>
<dbReference type="Proteomes" id="UP000095751">
    <property type="component" value="Unassembled WGS sequence"/>
</dbReference>
<gene>
    <name evidence="1" type="ORF">FRACYDRAFT_252143</name>
</gene>
<dbReference type="AlphaFoldDB" id="A0A1E7EMC1"/>
<dbReference type="KEGG" id="fcy:FRACYDRAFT_252143"/>
<proteinExistence type="predicted"/>
<dbReference type="EMBL" id="KV784392">
    <property type="protein sequence ID" value="OEU07041.1"/>
    <property type="molecule type" value="Genomic_DNA"/>
</dbReference>
<accession>A0A1E7EMC1</accession>
<name>A0A1E7EMC1_9STRA</name>
<keyword evidence="2" id="KW-1185">Reference proteome</keyword>